<accession>A0A1I3SD89</accession>
<dbReference type="InterPro" id="IPR025713">
    <property type="entry name" value="MotB-like_N_dom"/>
</dbReference>
<evidence type="ECO:0000256" key="1">
    <source>
        <dbReference type="ARBA" id="ARBA00004162"/>
    </source>
</evidence>
<dbReference type="NCBIfam" id="NF006548">
    <property type="entry name" value="PRK09041.1"/>
    <property type="match status" value="1"/>
</dbReference>
<feature type="compositionally biased region" description="Polar residues" evidence="8">
    <location>
        <begin position="93"/>
        <end position="103"/>
    </location>
</feature>
<dbReference type="Pfam" id="PF13677">
    <property type="entry name" value="MotB_plug"/>
    <property type="match status" value="1"/>
</dbReference>
<evidence type="ECO:0000313" key="12">
    <source>
        <dbReference type="Proteomes" id="UP000199548"/>
    </source>
</evidence>
<dbReference type="EMBL" id="FOQU01000008">
    <property type="protein sequence ID" value="SFJ56784.1"/>
    <property type="molecule type" value="Genomic_DNA"/>
</dbReference>
<dbReference type="InterPro" id="IPR006665">
    <property type="entry name" value="OmpA-like"/>
</dbReference>
<comment type="subcellular location">
    <subcellularLocation>
        <location evidence="1">Cell membrane</location>
        <topology evidence="1">Single-pass membrane protein</topology>
    </subcellularLocation>
</comment>
<feature type="domain" description="OmpA-like" evidence="10">
    <location>
        <begin position="168"/>
        <end position="288"/>
    </location>
</feature>
<dbReference type="Proteomes" id="UP000199548">
    <property type="component" value="Unassembled WGS sequence"/>
</dbReference>
<dbReference type="PANTHER" id="PTHR30329">
    <property type="entry name" value="STATOR ELEMENT OF FLAGELLAR MOTOR COMPLEX"/>
    <property type="match status" value="1"/>
</dbReference>
<evidence type="ECO:0000313" key="11">
    <source>
        <dbReference type="EMBL" id="SFJ56784.1"/>
    </source>
</evidence>
<keyword evidence="4 9" id="KW-0812">Transmembrane</keyword>
<evidence type="ECO:0000256" key="8">
    <source>
        <dbReference type="SAM" id="MobiDB-lite"/>
    </source>
</evidence>
<proteinExistence type="inferred from homology"/>
<feature type="transmembrane region" description="Helical" evidence="9">
    <location>
        <begin position="28"/>
        <end position="47"/>
    </location>
</feature>
<evidence type="ECO:0000256" key="9">
    <source>
        <dbReference type="SAM" id="Phobius"/>
    </source>
</evidence>
<dbReference type="AlphaFoldDB" id="A0A1I3SD89"/>
<dbReference type="RefSeq" id="WP_091017214.1">
    <property type="nucleotide sequence ID" value="NZ_CP041745.1"/>
</dbReference>
<sequence>MSKDKDRAIVVRRSAPAKKGHHGGAWKLAYADFMTAMMAFFLLMWLLSSASTAQLKGIADYFNQPLKVSLWGGVRSAEESSVVRGGGRDITSDNWGVTRSSDGTTKRADRSESRADDQALNTLQGELERREQARLHDLQVKLMAAIEANPVLRQFKQQIRIDSTLTGLRIEIVDSQKRPMFATARDTVEPYMRDILREIGHTLNDVPNRIVVQGHTDAVPYAGGEKGYSNWELSADRANASRRELIAGGMDEAKVLRVIGLASTQNLNKADPLDPENRRISIIVLNKKSEEAMMRDDTTTTTLSDDAAGSARPLLQKIPPPVAAGP</sequence>
<feature type="compositionally biased region" description="Basic and acidic residues" evidence="8">
    <location>
        <begin position="104"/>
        <end position="117"/>
    </location>
</feature>
<dbReference type="Pfam" id="PF00691">
    <property type="entry name" value="OmpA"/>
    <property type="match status" value="1"/>
</dbReference>
<reference evidence="11 12" key="1">
    <citation type="submission" date="2016-10" db="EMBL/GenBank/DDBJ databases">
        <authorList>
            <person name="de Groot N.N."/>
        </authorList>
    </citation>
    <scope>NUCLEOTIDE SEQUENCE [LARGE SCALE GENOMIC DNA]</scope>
    <source>
        <strain evidence="11 12">LMG 23650</strain>
    </source>
</reference>
<dbReference type="PANTHER" id="PTHR30329:SF21">
    <property type="entry name" value="LIPOPROTEIN YIAD-RELATED"/>
    <property type="match status" value="1"/>
</dbReference>
<dbReference type="STRING" id="420953.SAMN05192543_108159"/>
<feature type="region of interest" description="Disordered" evidence="8">
    <location>
        <begin position="93"/>
        <end position="118"/>
    </location>
</feature>
<organism evidence="11 12">
    <name type="scientific">Paraburkholderia megapolitana</name>
    <dbReference type="NCBI Taxonomy" id="420953"/>
    <lineage>
        <taxon>Bacteria</taxon>
        <taxon>Pseudomonadati</taxon>
        <taxon>Pseudomonadota</taxon>
        <taxon>Betaproteobacteria</taxon>
        <taxon>Burkholderiales</taxon>
        <taxon>Burkholderiaceae</taxon>
        <taxon>Paraburkholderia</taxon>
    </lineage>
</organism>
<dbReference type="OrthoDB" id="9809186at2"/>
<comment type="similarity">
    <text evidence="2">Belongs to the MotB family.</text>
</comment>
<dbReference type="CDD" id="cd07185">
    <property type="entry name" value="OmpA_C-like"/>
    <property type="match status" value="1"/>
</dbReference>
<evidence type="ECO:0000256" key="6">
    <source>
        <dbReference type="ARBA" id="ARBA00023136"/>
    </source>
</evidence>
<dbReference type="GO" id="GO:0005886">
    <property type="term" value="C:plasma membrane"/>
    <property type="evidence" value="ECO:0007669"/>
    <property type="project" value="UniProtKB-SubCell"/>
</dbReference>
<dbReference type="Gene3D" id="3.30.1330.60">
    <property type="entry name" value="OmpA-like domain"/>
    <property type="match status" value="1"/>
</dbReference>
<evidence type="ECO:0000256" key="5">
    <source>
        <dbReference type="ARBA" id="ARBA00022989"/>
    </source>
</evidence>
<keyword evidence="5 9" id="KW-1133">Transmembrane helix</keyword>
<evidence type="ECO:0000256" key="2">
    <source>
        <dbReference type="ARBA" id="ARBA00008914"/>
    </source>
</evidence>
<protein>
    <submittedName>
        <fullName evidence="11">Chemotaxis protein MotB</fullName>
    </submittedName>
</protein>
<feature type="region of interest" description="Disordered" evidence="8">
    <location>
        <begin position="293"/>
        <end position="326"/>
    </location>
</feature>
<evidence type="ECO:0000259" key="10">
    <source>
        <dbReference type="PROSITE" id="PS51123"/>
    </source>
</evidence>
<keyword evidence="6 7" id="KW-0472">Membrane</keyword>
<dbReference type="InterPro" id="IPR036737">
    <property type="entry name" value="OmpA-like_sf"/>
</dbReference>
<evidence type="ECO:0000256" key="3">
    <source>
        <dbReference type="ARBA" id="ARBA00022475"/>
    </source>
</evidence>
<dbReference type="PROSITE" id="PS51123">
    <property type="entry name" value="OMPA_2"/>
    <property type="match status" value="1"/>
</dbReference>
<dbReference type="InterPro" id="IPR050330">
    <property type="entry name" value="Bact_OuterMem_StrucFunc"/>
</dbReference>
<keyword evidence="3" id="KW-1003">Cell membrane</keyword>
<keyword evidence="12" id="KW-1185">Reference proteome</keyword>
<dbReference type="SUPFAM" id="SSF103088">
    <property type="entry name" value="OmpA-like"/>
    <property type="match status" value="1"/>
</dbReference>
<evidence type="ECO:0000256" key="4">
    <source>
        <dbReference type="ARBA" id="ARBA00022692"/>
    </source>
</evidence>
<gene>
    <name evidence="11" type="ORF">SAMN05192543_108159</name>
</gene>
<name>A0A1I3SD89_9BURK</name>
<evidence type="ECO:0000256" key="7">
    <source>
        <dbReference type="PROSITE-ProRule" id="PRU00473"/>
    </source>
</evidence>